<accession>A0A482XWQ2</accession>
<name>A0A482XWQ2_9EURY</name>
<evidence type="ECO:0000313" key="2">
    <source>
        <dbReference type="EMBL" id="RZH68089.1"/>
    </source>
</evidence>
<dbReference type="STRING" id="222984.GCA_000731985_00343"/>
<reference evidence="2 3" key="1">
    <citation type="submission" date="2019-02" db="EMBL/GenBank/DDBJ databases">
        <title>Genome analysis provides insights into bioremediation potentialities and Haloocin production by Natrinema altunense strain 4.1R isolated from Chott Douz in Tunisian desert.</title>
        <authorList>
            <person name="Najjari A."/>
            <person name="Youssef N."/>
            <person name="Ben Dhia O."/>
            <person name="Ferjani R."/>
            <person name="El Hidri D."/>
            <person name="Ouzari H.I."/>
            <person name="Cherif A."/>
        </authorList>
    </citation>
    <scope>NUCLEOTIDE SEQUENCE [LARGE SCALE GENOMIC DNA]</scope>
    <source>
        <strain evidence="2 3">4.1R</strain>
    </source>
</reference>
<organism evidence="2 3">
    <name type="scientific">Natrinema altunense</name>
    <dbReference type="NCBI Taxonomy" id="222984"/>
    <lineage>
        <taxon>Archaea</taxon>
        <taxon>Methanobacteriati</taxon>
        <taxon>Methanobacteriota</taxon>
        <taxon>Stenosarchaea group</taxon>
        <taxon>Halobacteria</taxon>
        <taxon>Halobacteriales</taxon>
        <taxon>Natrialbaceae</taxon>
        <taxon>Natrinema</taxon>
    </lineage>
</organism>
<keyword evidence="1" id="KW-1133">Transmembrane helix</keyword>
<dbReference type="EMBL" id="SHMR01000001">
    <property type="protein sequence ID" value="RZH68089.1"/>
    <property type="molecule type" value="Genomic_DNA"/>
</dbReference>
<proteinExistence type="predicted"/>
<evidence type="ECO:0000313" key="3">
    <source>
        <dbReference type="Proteomes" id="UP000292704"/>
    </source>
</evidence>
<dbReference type="AlphaFoldDB" id="A0A482XWQ2"/>
<dbReference type="Proteomes" id="UP000292704">
    <property type="component" value="Unassembled WGS sequence"/>
</dbReference>
<protein>
    <submittedName>
        <fullName evidence="2">Uncharacterized protein</fullName>
    </submittedName>
</protein>
<sequence length="136" mass="14795">MTGDRRPLLVLLLASALLATLMVHLRFVPRYVPDDVLLTVLTVGAGWVTYTLVFYALGRLTAAPQHQEFPDMRFADIGIAFLLVSMLLLLAFDAFGLPFDGLLGVYAVPALGIYAGLACIGWSIGRRTEAINEIVT</sequence>
<feature type="transmembrane region" description="Helical" evidence="1">
    <location>
        <begin position="103"/>
        <end position="124"/>
    </location>
</feature>
<dbReference type="OrthoDB" id="202653at2157"/>
<gene>
    <name evidence="2" type="ORF">ELS17_01060</name>
</gene>
<dbReference type="RefSeq" id="WP_007110589.1">
    <property type="nucleotide sequence ID" value="NZ_JNCS01000001.1"/>
</dbReference>
<keyword evidence="1" id="KW-0472">Membrane</keyword>
<evidence type="ECO:0000256" key="1">
    <source>
        <dbReference type="SAM" id="Phobius"/>
    </source>
</evidence>
<comment type="caution">
    <text evidence="2">The sequence shown here is derived from an EMBL/GenBank/DDBJ whole genome shotgun (WGS) entry which is preliminary data.</text>
</comment>
<feature type="transmembrane region" description="Helical" evidence="1">
    <location>
        <begin position="36"/>
        <end position="57"/>
    </location>
</feature>
<feature type="transmembrane region" description="Helical" evidence="1">
    <location>
        <begin position="77"/>
        <end position="97"/>
    </location>
</feature>
<keyword evidence="1" id="KW-0812">Transmembrane</keyword>